<keyword evidence="1" id="KW-0472">Membrane</keyword>
<accession>A0ABP3UCG9</accession>
<dbReference type="RefSeq" id="WP_343770124.1">
    <property type="nucleotide sequence ID" value="NZ_BAAACF010000003.1"/>
</dbReference>
<feature type="transmembrane region" description="Helical" evidence="1">
    <location>
        <begin position="225"/>
        <end position="245"/>
    </location>
</feature>
<dbReference type="Proteomes" id="UP001500339">
    <property type="component" value="Unassembled WGS sequence"/>
</dbReference>
<dbReference type="EMBL" id="BAAACF010000003">
    <property type="protein sequence ID" value="GAA0727294.1"/>
    <property type="molecule type" value="Genomic_DNA"/>
</dbReference>
<organism evidence="2 3">
    <name type="scientific">Clostridium malenominatum</name>
    <dbReference type="NCBI Taxonomy" id="1539"/>
    <lineage>
        <taxon>Bacteria</taxon>
        <taxon>Bacillati</taxon>
        <taxon>Bacillota</taxon>
        <taxon>Clostridia</taxon>
        <taxon>Eubacteriales</taxon>
        <taxon>Clostridiaceae</taxon>
        <taxon>Clostridium</taxon>
    </lineage>
</organism>
<gene>
    <name evidence="2" type="ORF">GCM10008905_24730</name>
</gene>
<name>A0ABP3UCG9_9CLOT</name>
<reference evidence="3" key="1">
    <citation type="journal article" date="2019" name="Int. J. Syst. Evol. Microbiol.">
        <title>The Global Catalogue of Microorganisms (GCM) 10K type strain sequencing project: providing services to taxonomists for standard genome sequencing and annotation.</title>
        <authorList>
            <consortium name="The Broad Institute Genomics Platform"/>
            <consortium name="The Broad Institute Genome Sequencing Center for Infectious Disease"/>
            <person name="Wu L."/>
            <person name="Ma J."/>
        </authorList>
    </citation>
    <scope>NUCLEOTIDE SEQUENCE [LARGE SCALE GENOMIC DNA]</scope>
    <source>
        <strain evidence="3">JCM 1405</strain>
    </source>
</reference>
<evidence type="ECO:0000313" key="3">
    <source>
        <dbReference type="Proteomes" id="UP001500339"/>
    </source>
</evidence>
<evidence type="ECO:0000256" key="1">
    <source>
        <dbReference type="SAM" id="Phobius"/>
    </source>
</evidence>
<keyword evidence="3" id="KW-1185">Reference proteome</keyword>
<evidence type="ECO:0000313" key="2">
    <source>
        <dbReference type="EMBL" id="GAA0727294.1"/>
    </source>
</evidence>
<comment type="caution">
    <text evidence="2">The sequence shown here is derived from an EMBL/GenBank/DDBJ whole genome shotgun (WGS) entry which is preliminary data.</text>
</comment>
<keyword evidence="1" id="KW-1133">Transmembrane helix</keyword>
<feature type="transmembrane region" description="Helical" evidence="1">
    <location>
        <begin position="159"/>
        <end position="177"/>
    </location>
</feature>
<feature type="transmembrane region" description="Helical" evidence="1">
    <location>
        <begin position="135"/>
        <end position="153"/>
    </location>
</feature>
<feature type="transmembrane region" description="Helical" evidence="1">
    <location>
        <begin position="17"/>
        <end position="39"/>
    </location>
</feature>
<feature type="transmembrane region" description="Helical" evidence="1">
    <location>
        <begin position="198"/>
        <end position="219"/>
    </location>
</feature>
<protein>
    <submittedName>
        <fullName evidence="2">Uncharacterized protein</fullName>
    </submittedName>
</protein>
<proteinExistence type="predicted"/>
<sequence length="255" mass="29527">MSIGDKYFESMKKLRKYLWLILIPVGMDMFDLILNEYIYKIKYTPLNRFITLKIGLVDTPPSIRFLLEDFPSPLFSFKNNVITGLLTRVDVFTICLTITIMLLTSYLKGVYLVGLKKVGEEKFDVRELLMIDNRIWGKLFAYDLIITIPILLMLKDRSFILLTFILIFFVYIEYSIVLDNISLLRNFQKGIGFLFDNLGLTIKIAFFSGIIYSLLSIVIYPMARLGNIGVLIDTIIMAYFGIGINKTMMETYLSK</sequence>
<keyword evidence="1" id="KW-0812">Transmembrane</keyword>
<feature type="transmembrane region" description="Helical" evidence="1">
    <location>
        <begin position="91"/>
        <end position="114"/>
    </location>
</feature>